<protein>
    <recommendedName>
        <fullName evidence="4">Integrase</fullName>
    </recommendedName>
</protein>
<sequence>MLPSHGHHGFRTAPIPSGWVQTGERWALWYNGRETASVTPDGGPGVRLWMEGQKMWQVKEVRAANVRQAKRYAERWCAARLYPELPLREAVARLTDTTPIQLPPPMPGLPPTREQQQQARRLAEAGVKEVERIKAALEPRRPPKETKPRARDPMKAWVRAGRDLLSRARI</sequence>
<evidence type="ECO:0000256" key="1">
    <source>
        <dbReference type="SAM" id="MobiDB-lite"/>
    </source>
</evidence>
<name>A0ABD7C4H4_STEMA</name>
<proteinExistence type="predicted"/>
<accession>A0ABD7C4H4</accession>
<dbReference type="EMBL" id="CP067993">
    <property type="protein sequence ID" value="QQQ42007.1"/>
    <property type="molecule type" value="Genomic_DNA"/>
</dbReference>
<gene>
    <name evidence="2" type="ORF">JJL50_19005</name>
</gene>
<organism evidence="2 3">
    <name type="scientific">Stenotrophomonas maltophilia</name>
    <name type="common">Pseudomonas maltophilia</name>
    <name type="synonym">Xanthomonas maltophilia</name>
    <dbReference type="NCBI Taxonomy" id="40324"/>
    <lineage>
        <taxon>Bacteria</taxon>
        <taxon>Pseudomonadati</taxon>
        <taxon>Pseudomonadota</taxon>
        <taxon>Gammaproteobacteria</taxon>
        <taxon>Lysobacterales</taxon>
        <taxon>Lysobacteraceae</taxon>
        <taxon>Stenotrophomonas</taxon>
        <taxon>Stenotrophomonas maltophilia group</taxon>
    </lineage>
</organism>
<evidence type="ECO:0000313" key="3">
    <source>
        <dbReference type="Proteomes" id="UP000596095"/>
    </source>
</evidence>
<dbReference type="AlphaFoldDB" id="A0ABD7C4H4"/>
<evidence type="ECO:0008006" key="4">
    <source>
        <dbReference type="Google" id="ProtNLM"/>
    </source>
</evidence>
<reference evidence="2 3" key="1">
    <citation type="submission" date="2021-01" db="EMBL/GenBank/DDBJ databases">
        <title>Genome Characterization of a novel Stenotrophomonas isolate with high keratinase activity.</title>
        <authorList>
            <person name="Cao Z.-J."/>
        </authorList>
    </citation>
    <scope>NUCLEOTIDE SEQUENCE [LARGE SCALE GENOMIC DNA]</scope>
    <source>
        <strain evidence="2 3">DHHJ</strain>
    </source>
</reference>
<dbReference type="RefSeq" id="WP_201117410.1">
    <property type="nucleotide sequence ID" value="NZ_CP067993.1"/>
</dbReference>
<dbReference type="Proteomes" id="UP000596095">
    <property type="component" value="Chromosome"/>
</dbReference>
<evidence type="ECO:0000313" key="2">
    <source>
        <dbReference type="EMBL" id="QQQ42007.1"/>
    </source>
</evidence>
<feature type="region of interest" description="Disordered" evidence="1">
    <location>
        <begin position="136"/>
        <end position="156"/>
    </location>
</feature>